<accession>A0A1J1IXT6</accession>
<keyword evidence="2" id="KW-1185">Reference proteome</keyword>
<organism evidence="1 2">
    <name type="scientific">Clunio marinus</name>
    <dbReference type="NCBI Taxonomy" id="568069"/>
    <lineage>
        <taxon>Eukaryota</taxon>
        <taxon>Metazoa</taxon>
        <taxon>Ecdysozoa</taxon>
        <taxon>Arthropoda</taxon>
        <taxon>Hexapoda</taxon>
        <taxon>Insecta</taxon>
        <taxon>Pterygota</taxon>
        <taxon>Neoptera</taxon>
        <taxon>Endopterygota</taxon>
        <taxon>Diptera</taxon>
        <taxon>Nematocera</taxon>
        <taxon>Chironomoidea</taxon>
        <taxon>Chironomidae</taxon>
        <taxon>Clunio</taxon>
    </lineage>
</organism>
<protein>
    <submittedName>
        <fullName evidence="1">CLUMA_CG017605, isoform A</fullName>
    </submittedName>
</protein>
<sequence length="96" mass="10963">MIGLWSILFISSYNESEMLINILGISTKKGNFGRNKMKVCQTNKQTYIKLICKLKQENILNNLGKLSDKNVVNPQQNISIKSRQASELDPQHEILI</sequence>
<gene>
    <name evidence="1" type="ORF">CLUMA_CG017605</name>
</gene>
<evidence type="ECO:0000313" key="1">
    <source>
        <dbReference type="EMBL" id="CRL04530.1"/>
    </source>
</evidence>
<dbReference type="EMBL" id="CVRI01000063">
    <property type="protein sequence ID" value="CRL04530.1"/>
    <property type="molecule type" value="Genomic_DNA"/>
</dbReference>
<name>A0A1J1IXT6_9DIPT</name>
<evidence type="ECO:0000313" key="2">
    <source>
        <dbReference type="Proteomes" id="UP000183832"/>
    </source>
</evidence>
<dbReference type="AlphaFoldDB" id="A0A1J1IXT6"/>
<dbReference type="Proteomes" id="UP000183832">
    <property type="component" value="Unassembled WGS sequence"/>
</dbReference>
<reference evidence="1 2" key="1">
    <citation type="submission" date="2015-04" db="EMBL/GenBank/DDBJ databases">
        <authorList>
            <person name="Syromyatnikov M.Y."/>
            <person name="Popov V.N."/>
        </authorList>
    </citation>
    <scope>NUCLEOTIDE SEQUENCE [LARGE SCALE GENOMIC DNA]</scope>
</reference>
<proteinExistence type="predicted"/>